<dbReference type="RefSeq" id="WP_184138488.1">
    <property type="nucleotide sequence ID" value="NZ_JACHFL010000045.1"/>
</dbReference>
<name>A0A7W8NJU3_9DEIO</name>
<evidence type="ECO:0000313" key="1">
    <source>
        <dbReference type="EMBL" id="MBB5366452.1"/>
    </source>
</evidence>
<reference evidence="1 2" key="1">
    <citation type="submission" date="2020-08" db="EMBL/GenBank/DDBJ databases">
        <title>Genomic Encyclopedia of Type Strains, Phase IV (KMG-IV): sequencing the most valuable type-strain genomes for metagenomic binning, comparative biology and taxonomic classification.</title>
        <authorList>
            <person name="Goeker M."/>
        </authorList>
    </citation>
    <scope>NUCLEOTIDE SEQUENCE [LARGE SCALE GENOMIC DNA]</scope>
    <source>
        <strain evidence="1 2">DSM 27939</strain>
    </source>
</reference>
<evidence type="ECO:0000313" key="2">
    <source>
        <dbReference type="Proteomes" id="UP000552709"/>
    </source>
</evidence>
<keyword evidence="2" id="KW-1185">Reference proteome</keyword>
<gene>
    <name evidence="1" type="ORF">HNQ08_005581</name>
</gene>
<organism evidence="1 2">
    <name type="scientific">Deinococcus humi</name>
    <dbReference type="NCBI Taxonomy" id="662880"/>
    <lineage>
        <taxon>Bacteria</taxon>
        <taxon>Thermotogati</taxon>
        <taxon>Deinococcota</taxon>
        <taxon>Deinococci</taxon>
        <taxon>Deinococcales</taxon>
        <taxon>Deinococcaceae</taxon>
        <taxon>Deinococcus</taxon>
    </lineage>
</organism>
<accession>A0A7W8NJU3</accession>
<comment type="caution">
    <text evidence="1">The sequence shown here is derived from an EMBL/GenBank/DDBJ whole genome shotgun (WGS) entry which is preliminary data.</text>
</comment>
<proteinExistence type="predicted"/>
<dbReference type="Proteomes" id="UP000552709">
    <property type="component" value="Unassembled WGS sequence"/>
</dbReference>
<dbReference type="AlphaFoldDB" id="A0A7W8NJU3"/>
<protein>
    <submittedName>
        <fullName evidence="1">Uncharacterized protein</fullName>
    </submittedName>
</protein>
<sequence length="73" mass="8176">MTPQVRSAVLMALKDLWAGWEVSFASSPLPQVDWGHLPDLSANEVWDAFKVMSPPKVQRKAADRLTRSLKTLV</sequence>
<dbReference type="EMBL" id="JACHFL010000045">
    <property type="protein sequence ID" value="MBB5366452.1"/>
    <property type="molecule type" value="Genomic_DNA"/>
</dbReference>